<comment type="caution">
    <text evidence="1">The sequence shown here is derived from an EMBL/GenBank/DDBJ whole genome shotgun (WGS) entry which is preliminary data.</text>
</comment>
<name>X1CA84_9ZZZZ</name>
<reference evidence="1" key="1">
    <citation type="journal article" date="2014" name="Front. Microbiol.">
        <title>High frequency of phylogenetically diverse reductive dehalogenase-homologous genes in deep subseafloor sedimentary metagenomes.</title>
        <authorList>
            <person name="Kawai M."/>
            <person name="Futagami T."/>
            <person name="Toyoda A."/>
            <person name="Takaki Y."/>
            <person name="Nishi S."/>
            <person name="Hori S."/>
            <person name="Arai W."/>
            <person name="Tsubouchi T."/>
            <person name="Morono Y."/>
            <person name="Uchiyama I."/>
            <person name="Ito T."/>
            <person name="Fujiyama A."/>
            <person name="Inagaki F."/>
            <person name="Takami H."/>
        </authorList>
    </citation>
    <scope>NUCLEOTIDE SEQUENCE</scope>
    <source>
        <strain evidence="1">Expedition CK06-06</strain>
    </source>
</reference>
<dbReference type="AlphaFoldDB" id="X1CA84"/>
<sequence length="72" mass="8308">LPLNQICIVDAGEKYDNRYILNKVGKDNTFYLDSREYRRVKRILKDNGLEEIKGIIKKVDTNPIDGLEIGPD</sequence>
<gene>
    <name evidence="1" type="ORF">S01H4_27981</name>
</gene>
<organism evidence="1">
    <name type="scientific">marine sediment metagenome</name>
    <dbReference type="NCBI Taxonomy" id="412755"/>
    <lineage>
        <taxon>unclassified sequences</taxon>
        <taxon>metagenomes</taxon>
        <taxon>ecological metagenomes</taxon>
    </lineage>
</organism>
<feature type="non-terminal residue" evidence="1">
    <location>
        <position position="1"/>
    </location>
</feature>
<evidence type="ECO:0000313" key="1">
    <source>
        <dbReference type="EMBL" id="GAG81266.1"/>
    </source>
</evidence>
<dbReference type="EMBL" id="BART01013799">
    <property type="protein sequence ID" value="GAG81266.1"/>
    <property type="molecule type" value="Genomic_DNA"/>
</dbReference>
<proteinExistence type="predicted"/>
<accession>X1CA84</accession>
<protein>
    <submittedName>
        <fullName evidence="1">Uncharacterized protein</fullName>
    </submittedName>
</protein>